<dbReference type="InterPro" id="IPR009057">
    <property type="entry name" value="Homeodomain-like_sf"/>
</dbReference>
<dbReference type="AlphaFoldDB" id="A0A1M7CA33"/>
<feature type="domain" description="HTH araC/xylS-type" evidence="4">
    <location>
        <begin position="50"/>
        <end position="148"/>
    </location>
</feature>
<keyword evidence="3" id="KW-0804">Transcription</keyword>
<dbReference type="InterPro" id="IPR018060">
    <property type="entry name" value="HTH_AraC"/>
</dbReference>
<dbReference type="SUPFAM" id="SSF46689">
    <property type="entry name" value="Homeodomain-like"/>
    <property type="match status" value="2"/>
</dbReference>
<evidence type="ECO:0000256" key="2">
    <source>
        <dbReference type="ARBA" id="ARBA00023125"/>
    </source>
</evidence>
<dbReference type="EMBL" id="FRCB01000002">
    <property type="protein sequence ID" value="SHL64105.1"/>
    <property type="molecule type" value="Genomic_DNA"/>
</dbReference>
<dbReference type="InterPro" id="IPR018062">
    <property type="entry name" value="HTH_AraC-typ_CS"/>
</dbReference>
<dbReference type="PRINTS" id="PR00032">
    <property type="entry name" value="HTHARAC"/>
</dbReference>
<dbReference type="PANTHER" id="PTHR46796">
    <property type="entry name" value="HTH-TYPE TRANSCRIPTIONAL ACTIVATOR RHAS-RELATED"/>
    <property type="match status" value="1"/>
</dbReference>
<keyword evidence="2" id="KW-0238">DNA-binding</keyword>
<dbReference type="Pfam" id="PF12833">
    <property type="entry name" value="HTH_18"/>
    <property type="match status" value="1"/>
</dbReference>
<dbReference type="InterPro" id="IPR020449">
    <property type="entry name" value="Tscrpt_reg_AraC-type_HTH"/>
</dbReference>
<evidence type="ECO:0000256" key="3">
    <source>
        <dbReference type="ARBA" id="ARBA00023163"/>
    </source>
</evidence>
<dbReference type="SMART" id="SM00342">
    <property type="entry name" value="HTH_ARAC"/>
    <property type="match status" value="1"/>
</dbReference>
<dbReference type="Proteomes" id="UP000322545">
    <property type="component" value="Unassembled WGS sequence"/>
</dbReference>
<dbReference type="InterPro" id="IPR050204">
    <property type="entry name" value="AraC_XylS_family_regulators"/>
</dbReference>
<dbReference type="RefSeq" id="WP_223228309.1">
    <property type="nucleotide sequence ID" value="NZ_FRCB01000002.1"/>
</dbReference>
<evidence type="ECO:0000313" key="6">
    <source>
        <dbReference type="Proteomes" id="UP000322545"/>
    </source>
</evidence>
<evidence type="ECO:0000256" key="1">
    <source>
        <dbReference type="ARBA" id="ARBA00023015"/>
    </source>
</evidence>
<evidence type="ECO:0000313" key="5">
    <source>
        <dbReference type="EMBL" id="SHL64105.1"/>
    </source>
</evidence>
<protein>
    <submittedName>
        <fullName evidence="5">Helix-turn-helix domain-containing protein</fullName>
    </submittedName>
</protein>
<dbReference type="GO" id="GO:0043565">
    <property type="term" value="F:sequence-specific DNA binding"/>
    <property type="evidence" value="ECO:0007669"/>
    <property type="project" value="InterPro"/>
</dbReference>
<evidence type="ECO:0000259" key="4">
    <source>
        <dbReference type="PROSITE" id="PS01124"/>
    </source>
</evidence>
<organism evidence="5 6">
    <name type="scientific">Roseovarius litoreus</name>
    <dbReference type="NCBI Taxonomy" id="1155722"/>
    <lineage>
        <taxon>Bacteria</taxon>
        <taxon>Pseudomonadati</taxon>
        <taxon>Pseudomonadota</taxon>
        <taxon>Alphaproteobacteria</taxon>
        <taxon>Rhodobacterales</taxon>
        <taxon>Roseobacteraceae</taxon>
        <taxon>Roseovarius</taxon>
    </lineage>
</organism>
<dbReference type="Gene3D" id="1.10.10.60">
    <property type="entry name" value="Homeodomain-like"/>
    <property type="match status" value="1"/>
</dbReference>
<sequence length="149" mass="16901">MMLDRIEADYGRSFADVVADMCLHTQRRAQRAPQRASISNALDSRNPLLVRAIKAMQANIETPVSMDDLAEAAGCSRRQMERLFVKYLHQTPYRYFRDLRLDHARGLMRETDLSVTEIAVASGFTSPVVFTKSFRARFGYSPAKGRKAV</sequence>
<gene>
    <name evidence="5" type="ORF">SAMN05443432_10287</name>
</gene>
<dbReference type="PROSITE" id="PS00041">
    <property type="entry name" value="HTH_ARAC_FAMILY_1"/>
    <property type="match status" value="1"/>
</dbReference>
<keyword evidence="6" id="KW-1185">Reference proteome</keyword>
<accession>A0A1M7CA33</accession>
<keyword evidence="1" id="KW-0805">Transcription regulation</keyword>
<dbReference type="PROSITE" id="PS01124">
    <property type="entry name" value="HTH_ARAC_FAMILY_2"/>
    <property type="match status" value="1"/>
</dbReference>
<reference evidence="5 6" key="1">
    <citation type="submission" date="2016-11" db="EMBL/GenBank/DDBJ databases">
        <authorList>
            <person name="Varghese N."/>
            <person name="Submissions S."/>
        </authorList>
    </citation>
    <scope>NUCLEOTIDE SEQUENCE [LARGE SCALE GENOMIC DNA]</scope>
    <source>
        <strain evidence="5 6">DSM 28249</strain>
    </source>
</reference>
<proteinExistence type="predicted"/>
<name>A0A1M7CA33_9RHOB</name>
<dbReference type="GO" id="GO:0003700">
    <property type="term" value="F:DNA-binding transcription factor activity"/>
    <property type="evidence" value="ECO:0007669"/>
    <property type="project" value="InterPro"/>
</dbReference>